<feature type="repeat" description="ANK" evidence="2">
    <location>
        <begin position="827"/>
        <end position="859"/>
    </location>
</feature>
<evidence type="ECO:0000259" key="5">
    <source>
        <dbReference type="Pfam" id="PF24883"/>
    </source>
</evidence>
<keyword evidence="3" id="KW-1133">Transmembrane helix</keyword>
<dbReference type="PANTHER" id="PTHR22677:SF4">
    <property type="entry name" value="USHER SYNDROME TYPE-1G PROTEIN-LIKE PROTEIN"/>
    <property type="match status" value="1"/>
</dbReference>
<feature type="repeat" description="ANK" evidence="2">
    <location>
        <begin position="537"/>
        <end position="569"/>
    </location>
</feature>
<dbReference type="InterPro" id="IPR036770">
    <property type="entry name" value="Ankyrin_rpt-contain_sf"/>
</dbReference>
<accession>A0A8H6YA76</accession>
<sequence>MVYDIKTVYDFHIHGLGSEQQQEMNSMERTQIIEWLSPLNFFLQQADIAQSQQKGTGGWLLKDPHFQQWESGSGKTLWCQGIPGAGKTVLLSMVVEHLGGPNFKHRNIGVACAYLNYKEAEHQTPVKLLAGFWRQLIVGRNVDSAKMLYLQHHEKGTTPTLDEVFNLLCTVITEFSKVFIVIDAVDEYPETQRQILLECVGMLGSTVNWMITSRPHIAPDSTLPNLETLEIHADEGDIRRYVDAQICMSLRLKKHVQNRADLREEIHSKITCTVDGMFLLAKLHIDSLSTKTTVKGVREALKTLPRTLNGSYDDAMRRIKEQNEESRNIANSTLGWVANAKRPLRVLELLTALAIEPSTKALDKDNMLDIDLILSVCAGLVLVDKHVSMVRLVHYTTQEYLESIQLQEFPDIQTEITCSLLTYLAFDEVLGLESDDEEKEKEFPLSGFFDDLPLLQYSQYCLVHAAGTPEHVLKDMVLEFLARASQWKTIQKHWWQPPWDLRPWPAQPSALWIAAAANLLETAKFILLNGAECNQCSDSPELSVASYYGHLEMVKLLIEHSADVNVQSEHYSTAGDAFVSKYCKKVIQVFIDCGVDMDRQGEYYSTALEAASGQGHKEIVQLLIEHGADLNMQGVHALEAASVRGNKEIVQLLIEHGAIVCVQDGHYEAAFRTVLGGYKDIFLQDIKYRADVNVQGGQYSTALQAASVGGHKEVVQLLIEHGANVNVQGVHALQAASTGGHKGIVQLLIEHGADVNVQGGQDGTALQAASAGGHKETVQLLIGYGADVNIKGGYHSNTLQAASAKGNKEIVQLIIEQGADVNAQGGEYGTALQAASAKGNQEIVQLLIEHGADVNVQGGYHNTALQAASSEGHKEIVQLLIEHGADVNVQGGHLLQATLANNCKDTSQCRRKGLLSSCLSQLYAWTIEALFFYFVMLTLDTLILGKPL</sequence>
<dbReference type="Pfam" id="PF00023">
    <property type="entry name" value="Ank"/>
    <property type="match status" value="1"/>
</dbReference>
<dbReference type="Gene3D" id="1.25.40.20">
    <property type="entry name" value="Ankyrin repeat-containing domain"/>
    <property type="match status" value="4"/>
</dbReference>
<keyword evidence="3" id="KW-0812">Transmembrane</keyword>
<dbReference type="SUPFAM" id="SSF52540">
    <property type="entry name" value="P-loop containing nucleoside triphosphate hydrolases"/>
    <property type="match status" value="1"/>
</dbReference>
<dbReference type="Pfam" id="PF22939">
    <property type="entry name" value="WHD_GPIID"/>
    <property type="match status" value="1"/>
</dbReference>
<dbReference type="Pfam" id="PF12796">
    <property type="entry name" value="Ank_2"/>
    <property type="match status" value="4"/>
</dbReference>
<feature type="repeat" description="ANK" evidence="2">
    <location>
        <begin position="633"/>
        <end position="665"/>
    </location>
</feature>
<feature type="domain" description="Nephrocystin 3-like N-terminal" evidence="5">
    <location>
        <begin position="55"/>
        <end position="214"/>
    </location>
</feature>
<keyword evidence="2" id="KW-0040">ANK repeat</keyword>
<dbReference type="SUPFAM" id="SSF48403">
    <property type="entry name" value="Ankyrin repeat"/>
    <property type="match status" value="1"/>
</dbReference>
<feature type="repeat" description="ANK" evidence="2">
    <location>
        <begin position="603"/>
        <end position="635"/>
    </location>
</feature>
<feature type="repeat" description="ANK" evidence="2">
    <location>
        <begin position="761"/>
        <end position="793"/>
    </location>
</feature>
<reference evidence="6" key="1">
    <citation type="submission" date="2020-05" db="EMBL/GenBank/DDBJ databases">
        <title>Mycena genomes resolve the evolution of fungal bioluminescence.</title>
        <authorList>
            <person name="Tsai I.J."/>
        </authorList>
    </citation>
    <scope>NUCLEOTIDE SEQUENCE</scope>
    <source>
        <strain evidence="6">CCC161011</strain>
    </source>
</reference>
<evidence type="ECO:0000256" key="1">
    <source>
        <dbReference type="ARBA" id="ARBA00022737"/>
    </source>
</evidence>
<keyword evidence="1" id="KW-0677">Repeat</keyword>
<comment type="caution">
    <text evidence="6">The sequence shown here is derived from an EMBL/GenBank/DDBJ whole genome shotgun (WGS) entry which is preliminary data.</text>
</comment>
<dbReference type="PROSITE" id="PS50088">
    <property type="entry name" value="ANK_REPEAT"/>
    <property type="match status" value="9"/>
</dbReference>
<feature type="repeat" description="ANK" evidence="2">
    <location>
        <begin position="794"/>
        <end position="826"/>
    </location>
</feature>
<evidence type="ECO:0000313" key="6">
    <source>
        <dbReference type="EMBL" id="KAF7354365.1"/>
    </source>
</evidence>
<dbReference type="PROSITE" id="PS50297">
    <property type="entry name" value="ANK_REP_REGION"/>
    <property type="match status" value="9"/>
</dbReference>
<proteinExistence type="predicted"/>
<dbReference type="PANTHER" id="PTHR22677">
    <property type="entry name" value="ANKYRIN REPEAT DOMAIN-CONTAINING PROTEIN 60"/>
    <property type="match status" value="1"/>
</dbReference>
<dbReference type="EMBL" id="JACAZI010000008">
    <property type="protein sequence ID" value="KAF7354365.1"/>
    <property type="molecule type" value="Genomic_DNA"/>
</dbReference>
<dbReference type="InterPro" id="IPR002110">
    <property type="entry name" value="Ankyrin_rpt"/>
</dbReference>
<feature type="repeat" description="ANK" evidence="2">
    <location>
        <begin position="698"/>
        <end position="730"/>
    </location>
</feature>
<feature type="repeat" description="ANK" evidence="2">
    <location>
        <begin position="860"/>
        <end position="892"/>
    </location>
</feature>
<evidence type="ECO:0000256" key="3">
    <source>
        <dbReference type="SAM" id="Phobius"/>
    </source>
</evidence>
<keyword evidence="3" id="KW-0472">Membrane</keyword>
<dbReference type="PRINTS" id="PR01415">
    <property type="entry name" value="ANKYRIN"/>
</dbReference>
<protein>
    <submittedName>
        <fullName evidence="6">Ankyrin repeat protein</fullName>
    </submittedName>
</protein>
<dbReference type="Gene3D" id="3.40.50.300">
    <property type="entry name" value="P-loop containing nucleotide triphosphate hydrolases"/>
    <property type="match status" value="1"/>
</dbReference>
<dbReference type="InterPro" id="IPR039323">
    <property type="entry name" value="ANKRD_45/46/60"/>
</dbReference>
<evidence type="ECO:0000313" key="7">
    <source>
        <dbReference type="Proteomes" id="UP000620124"/>
    </source>
</evidence>
<dbReference type="Pfam" id="PF24883">
    <property type="entry name" value="NPHP3_N"/>
    <property type="match status" value="1"/>
</dbReference>
<dbReference type="OrthoDB" id="7464126at2759"/>
<dbReference type="AlphaFoldDB" id="A0A8H6YA76"/>
<keyword evidence="7" id="KW-1185">Reference proteome</keyword>
<evidence type="ECO:0000256" key="2">
    <source>
        <dbReference type="PROSITE-ProRule" id="PRU00023"/>
    </source>
</evidence>
<gene>
    <name evidence="6" type="ORF">MVEN_01125100</name>
</gene>
<evidence type="ECO:0000259" key="4">
    <source>
        <dbReference type="Pfam" id="PF22939"/>
    </source>
</evidence>
<dbReference type="InterPro" id="IPR056884">
    <property type="entry name" value="NPHP3-like_N"/>
</dbReference>
<dbReference type="Proteomes" id="UP000620124">
    <property type="component" value="Unassembled WGS sequence"/>
</dbReference>
<feature type="repeat" description="ANK" evidence="2">
    <location>
        <begin position="728"/>
        <end position="760"/>
    </location>
</feature>
<name>A0A8H6YA76_9AGAR</name>
<organism evidence="6 7">
    <name type="scientific">Mycena venus</name>
    <dbReference type="NCBI Taxonomy" id="2733690"/>
    <lineage>
        <taxon>Eukaryota</taxon>
        <taxon>Fungi</taxon>
        <taxon>Dikarya</taxon>
        <taxon>Basidiomycota</taxon>
        <taxon>Agaricomycotina</taxon>
        <taxon>Agaricomycetes</taxon>
        <taxon>Agaricomycetidae</taxon>
        <taxon>Agaricales</taxon>
        <taxon>Marasmiineae</taxon>
        <taxon>Mycenaceae</taxon>
        <taxon>Mycena</taxon>
    </lineage>
</organism>
<dbReference type="InterPro" id="IPR054471">
    <property type="entry name" value="GPIID_WHD"/>
</dbReference>
<feature type="domain" description="GPI inositol-deacylase winged helix" evidence="4">
    <location>
        <begin position="324"/>
        <end position="405"/>
    </location>
</feature>
<feature type="transmembrane region" description="Helical" evidence="3">
    <location>
        <begin position="922"/>
        <end position="944"/>
    </location>
</feature>
<dbReference type="SMART" id="SM00248">
    <property type="entry name" value="ANK"/>
    <property type="match status" value="10"/>
</dbReference>
<dbReference type="InterPro" id="IPR027417">
    <property type="entry name" value="P-loop_NTPase"/>
</dbReference>